<evidence type="ECO:0000313" key="1">
    <source>
        <dbReference type="EMBL" id="EOB03832.1"/>
    </source>
</evidence>
<dbReference type="AlphaFoldDB" id="R0K2K3"/>
<gene>
    <name evidence="1" type="ORF">Anapl_00106</name>
</gene>
<keyword evidence="2" id="KW-1185">Reference proteome</keyword>
<accession>R0K2K3</accession>
<name>R0K2K3_ANAPL</name>
<sequence>MKDFLAAGKVTSQVQGPREGFSVRAQATAPSLLHPVAFPVGKERFGQHAAALSIRKPVASPCLTRRHFIIQQPKCDAEQRCQISQAARCEIPAGSVPAAGRQMLPEPREPSERRGRHYRSVECWMWHPLSLLTTVYCLKVSVKKKSVAILDFRLKFPKCVSELIRQNVISRCNGSGIQFADLTVLGHISQSGDPDSYQVLPYRHGKSPGELFVESFGVEPEKDEGPSESTDIQ</sequence>
<proteinExistence type="predicted"/>
<reference evidence="1" key="1">
    <citation type="submission" date="2010-04" db="EMBL/GenBank/DDBJ databases">
        <title>The genome sequence and transcriptome of duck provide insight into the interaction host.</title>
        <authorList>
            <person name="Li N."/>
        </authorList>
    </citation>
    <scope>NUCLEOTIDE SEQUENCE</scope>
</reference>
<dbReference type="Proteomes" id="UP000296049">
    <property type="component" value="Unassembled WGS sequence"/>
</dbReference>
<organism evidence="1 2">
    <name type="scientific">Anas platyrhynchos</name>
    <name type="common">Mallard</name>
    <name type="synonym">Anas boschas</name>
    <dbReference type="NCBI Taxonomy" id="8839"/>
    <lineage>
        <taxon>Eukaryota</taxon>
        <taxon>Metazoa</taxon>
        <taxon>Chordata</taxon>
        <taxon>Craniata</taxon>
        <taxon>Vertebrata</taxon>
        <taxon>Euteleostomi</taxon>
        <taxon>Archelosauria</taxon>
        <taxon>Archosauria</taxon>
        <taxon>Dinosauria</taxon>
        <taxon>Saurischia</taxon>
        <taxon>Theropoda</taxon>
        <taxon>Coelurosauria</taxon>
        <taxon>Aves</taxon>
        <taxon>Neognathae</taxon>
        <taxon>Galloanserae</taxon>
        <taxon>Anseriformes</taxon>
        <taxon>Anatidae</taxon>
        <taxon>Anatinae</taxon>
        <taxon>Anas</taxon>
    </lineage>
</organism>
<evidence type="ECO:0000313" key="2">
    <source>
        <dbReference type="Proteomes" id="UP000296049"/>
    </source>
</evidence>
<protein>
    <submittedName>
        <fullName evidence="1">Uncharacterized protein</fullName>
    </submittedName>
</protein>
<dbReference type="EMBL" id="KB742833">
    <property type="protein sequence ID" value="EOB03832.1"/>
    <property type="molecule type" value="Genomic_DNA"/>
</dbReference>